<gene>
    <name evidence="2" type="ORF">C1SCF055_LOCUS19252</name>
</gene>
<keyword evidence="4" id="KW-1185">Reference proteome</keyword>
<evidence type="ECO:0000313" key="2">
    <source>
        <dbReference type="EMBL" id="CAI3992416.1"/>
    </source>
</evidence>
<dbReference type="EMBL" id="CAMXCT020001712">
    <property type="protein sequence ID" value="CAL1145791.1"/>
    <property type="molecule type" value="Genomic_DNA"/>
</dbReference>
<sequence>MVTTDEVPIESRHLQTSGSVFSKGHIRLWLDIMYNQRQVPASVSELLWGLTIVMVPLWSRYFWVIAYFAGLFGHGMAPM</sequence>
<feature type="transmembrane region" description="Helical" evidence="1">
    <location>
        <begin position="46"/>
        <end position="72"/>
    </location>
</feature>
<evidence type="ECO:0000256" key="1">
    <source>
        <dbReference type="SAM" id="Phobius"/>
    </source>
</evidence>
<keyword evidence="1" id="KW-0472">Membrane</keyword>
<keyword evidence="1" id="KW-1133">Transmembrane helix</keyword>
<dbReference type="EMBL" id="CAMXCT010001712">
    <property type="protein sequence ID" value="CAI3992416.1"/>
    <property type="molecule type" value="Genomic_DNA"/>
</dbReference>
<dbReference type="OrthoDB" id="270970at2759"/>
<organism evidence="2">
    <name type="scientific">Cladocopium goreaui</name>
    <dbReference type="NCBI Taxonomy" id="2562237"/>
    <lineage>
        <taxon>Eukaryota</taxon>
        <taxon>Sar</taxon>
        <taxon>Alveolata</taxon>
        <taxon>Dinophyceae</taxon>
        <taxon>Suessiales</taxon>
        <taxon>Symbiodiniaceae</taxon>
        <taxon>Cladocopium</taxon>
    </lineage>
</organism>
<name>A0A9P1CJA6_9DINO</name>
<reference evidence="2" key="1">
    <citation type="submission" date="2022-10" db="EMBL/GenBank/DDBJ databases">
        <authorList>
            <person name="Chen Y."/>
            <person name="Dougan E. K."/>
            <person name="Chan C."/>
            <person name="Rhodes N."/>
            <person name="Thang M."/>
        </authorList>
    </citation>
    <scope>NUCLEOTIDE SEQUENCE</scope>
</reference>
<dbReference type="AlphaFoldDB" id="A0A9P1CJA6"/>
<keyword evidence="1" id="KW-0812">Transmembrane</keyword>
<evidence type="ECO:0000313" key="4">
    <source>
        <dbReference type="Proteomes" id="UP001152797"/>
    </source>
</evidence>
<dbReference type="EMBL" id="CAMXCT030001712">
    <property type="protein sequence ID" value="CAL4779728.1"/>
    <property type="molecule type" value="Genomic_DNA"/>
</dbReference>
<comment type="caution">
    <text evidence="2">The sequence shown here is derived from an EMBL/GenBank/DDBJ whole genome shotgun (WGS) entry which is preliminary data.</text>
</comment>
<proteinExistence type="predicted"/>
<evidence type="ECO:0000313" key="3">
    <source>
        <dbReference type="EMBL" id="CAL1145791.1"/>
    </source>
</evidence>
<dbReference type="Proteomes" id="UP001152797">
    <property type="component" value="Unassembled WGS sequence"/>
</dbReference>
<protein>
    <submittedName>
        <fullName evidence="2">Uncharacterized protein</fullName>
    </submittedName>
</protein>
<reference evidence="3" key="2">
    <citation type="submission" date="2024-04" db="EMBL/GenBank/DDBJ databases">
        <authorList>
            <person name="Chen Y."/>
            <person name="Shah S."/>
            <person name="Dougan E. K."/>
            <person name="Thang M."/>
            <person name="Chan C."/>
        </authorList>
    </citation>
    <scope>NUCLEOTIDE SEQUENCE [LARGE SCALE GENOMIC DNA]</scope>
</reference>
<accession>A0A9P1CJA6</accession>